<dbReference type="Gene3D" id="2.40.10.340">
    <property type="entry name" value="Rod shape-determining protein MreC, domain 1"/>
    <property type="match status" value="1"/>
</dbReference>
<comment type="function">
    <text evidence="5">Involved in formation and maintenance of cell shape.</text>
</comment>
<dbReference type="GO" id="GO:0005886">
    <property type="term" value="C:plasma membrane"/>
    <property type="evidence" value="ECO:0007669"/>
    <property type="project" value="TreeGrafter"/>
</dbReference>
<dbReference type="EMBL" id="CP017448">
    <property type="protein sequence ID" value="AOV18021.1"/>
    <property type="molecule type" value="Genomic_DNA"/>
</dbReference>
<dbReference type="NCBIfam" id="TIGR00219">
    <property type="entry name" value="mreC"/>
    <property type="match status" value="1"/>
</dbReference>
<sequence>MLLVVLSVVLMTADQRLTALREARSALEYVVYPLQILANLPSRAGHWLGESFSSHTQLIESNRALQQENLLLQARLQKYQALLSENMHLRELLNASEHTTEKVKIARLVSIDLDPYSQRELINQGSRDDVYLGQPVIDATGLMGQVIQVGPFNAEVLLIADPSSAVPVIDTRSGLRLLAIGTGQPDALDVRSAPANADIKVGDLLATSGLGERFPPRYPVCRVSQVLREPGDPFAKVLCHPTAQLDRHREVLLLWYRPPHRPPETTPHKSAGKPR</sequence>
<dbReference type="AlphaFoldDB" id="A0A1D8KAP8"/>
<reference evidence="7 8" key="1">
    <citation type="submission" date="2016-09" db="EMBL/GenBank/DDBJ databases">
        <title>Acidihalobacter prosperus V6 (DSM14174).</title>
        <authorList>
            <person name="Khaleque H.N."/>
            <person name="Ramsay J.P."/>
            <person name="Murphy R.J.T."/>
            <person name="Kaksonen A.H."/>
            <person name="Boxall N.J."/>
            <person name="Watkin E.L.J."/>
        </authorList>
    </citation>
    <scope>NUCLEOTIDE SEQUENCE [LARGE SCALE GENOMIC DNA]</scope>
    <source>
        <strain evidence="7 8">V6</strain>
    </source>
</reference>
<name>A0A1D8KAP8_9GAMM</name>
<feature type="domain" description="Rod shape-determining protein MreC beta-barrel core" evidence="6">
    <location>
        <begin position="110"/>
        <end position="255"/>
    </location>
</feature>
<dbReference type="PANTHER" id="PTHR34138">
    <property type="entry name" value="CELL SHAPE-DETERMINING PROTEIN MREC"/>
    <property type="match status" value="1"/>
</dbReference>
<dbReference type="InterPro" id="IPR055342">
    <property type="entry name" value="MreC_beta-barrel_core"/>
</dbReference>
<dbReference type="Proteomes" id="UP000095342">
    <property type="component" value="Chromosome"/>
</dbReference>
<organism evidence="7 8">
    <name type="scientific">Acidihalobacter aeolianus</name>
    <dbReference type="NCBI Taxonomy" id="2792603"/>
    <lineage>
        <taxon>Bacteria</taxon>
        <taxon>Pseudomonadati</taxon>
        <taxon>Pseudomonadota</taxon>
        <taxon>Gammaproteobacteria</taxon>
        <taxon>Chromatiales</taxon>
        <taxon>Ectothiorhodospiraceae</taxon>
        <taxon>Acidihalobacter</taxon>
    </lineage>
</organism>
<dbReference type="Pfam" id="PF04085">
    <property type="entry name" value="MreC"/>
    <property type="match status" value="1"/>
</dbReference>
<dbReference type="KEGG" id="aaeo:BJI67_13975"/>
<accession>A0A1D8KAP8</accession>
<protein>
    <recommendedName>
        <fullName evidence="2 5">Cell shape-determining protein MreC</fullName>
    </recommendedName>
    <alternativeName>
        <fullName evidence="4 5">Cell shape protein MreC</fullName>
    </alternativeName>
</protein>
<dbReference type="GO" id="GO:0008360">
    <property type="term" value="P:regulation of cell shape"/>
    <property type="evidence" value="ECO:0007669"/>
    <property type="project" value="UniProtKB-KW"/>
</dbReference>
<dbReference type="PANTHER" id="PTHR34138:SF1">
    <property type="entry name" value="CELL SHAPE-DETERMINING PROTEIN MREC"/>
    <property type="match status" value="1"/>
</dbReference>
<gene>
    <name evidence="7" type="ORF">BJI67_13975</name>
</gene>
<evidence type="ECO:0000256" key="5">
    <source>
        <dbReference type="PIRNR" id="PIRNR038471"/>
    </source>
</evidence>
<evidence type="ECO:0000256" key="1">
    <source>
        <dbReference type="ARBA" id="ARBA00009369"/>
    </source>
</evidence>
<dbReference type="PIRSF" id="PIRSF038471">
    <property type="entry name" value="MreC"/>
    <property type="match status" value="1"/>
</dbReference>
<comment type="similarity">
    <text evidence="1 5">Belongs to the MreC family.</text>
</comment>
<dbReference type="Gene3D" id="2.40.10.350">
    <property type="entry name" value="Rod shape-determining protein MreC, domain 2"/>
    <property type="match status" value="1"/>
</dbReference>
<dbReference type="InterPro" id="IPR042177">
    <property type="entry name" value="Cell/Rod_1"/>
</dbReference>
<evidence type="ECO:0000259" key="6">
    <source>
        <dbReference type="Pfam" id="PF04085"/>
    </source>
</evidence>
<evidence type="ECO:0000256" key="4">
    <source>
        <dbReference type="ARBA" id="ARBA00032089"/>
    </source>
</evidence>
<proteinExistence type="inferred from homology"/>
<evidence type="ECO:0000313" key="8">
    <source>
        <dbReference type="Proteomes" id="UP000095342"/>
    </source>
</evidence>
<dbReference type="InterPro" id="IPR042175">
    <property type="entry name" value="Cell/Rod_MreC_2"/>
</dbReference>
<evidence type="ECO:0000256" key="3">
    <source>
        <dbReference type="ARBA" id="ARBA00022960"/>
    </source>
</evidence>
<keyword evidence="3 5" id="KW-0133">Cell shape</keyword>
<evidence type="ECO:0000256" key="2">
    <source>
        <dbReference type="ARBA" id="ARBA00013855"/>
    </source>
</evidence>
<keyword evidence="8" id="KW-1185">Reference proteome</keyword>
<dbReference type="InterPro" id="IPR007221">
    <property type="entry name" value="MreC"/>
</dbReference>
<evidence type="ECO:0000313" key="7">
    <source>
        <dbReference type="EMBL" id="AOV18021.1"/>
    </source>
</evidence>